<organism evidence="4 5">
    <name type="scientific">Christiangramia salexigens</name>
    <dbReference type="NCBI Taxonomy" id="1913577"/>
    <lineage>
        <taxon>Bacteria</taxon>
        <taxon>Pseudomonadati</taxon>
        <taxon>Bacteroidota</taxon>
        <taxon>Flavobacteriia</taxon>
        <taxon>Flavobacteriales</taxon>
        <taxon>Flavobacteriaceae</taxon>
        <taxon>Christiangramia</taxon>
    </lineage>
</organism>
<feature type="domain" description="PAS" evidence="3">
    <location>
        <begin position="139"/>
        <end position="188"/>
    </location>
</feature>
<dbReference type="PANTHER" id="PTHR45526">
    <property type="entry name" value="TRANSCRIPTIONAL REGULATORY PROTEIN DPIA"/>
    <property type="match status" value="1"/>
</dbReference>
<dbReference type="STRING" id="1913577.LPB144_00865"/>
<dbReference type="CDD" id="cd00130">
    <property type="entry name" value="PAS"/>
    <property type="match status" value="1"/>
</dbReference>
<dbReference type="AlphaFoldDB" id="A0A1L3J1M4"/>
<dbReference type="InterPro" id="IPR035965">
    <property type="entry name" value="PAS-like_dom_sf"/>
</dbReference>
<dbReference type="Gene3D" id="3.30.450.20">
    <property type="entry name" value="PAS domain"/>
    <property type="match status" value="1"/>
</dbReference>
<evidence type="ECO:0000313" key="5">
    <source>
        <dbReference type="Proteomes" id="UP000182510"/>
    </source>
</evidence>
<feature type="domain" description="Response regulatory" evidence="2">
    <location>
        <begin position="9"/>
        <end position="126"/>
    </location>
</feature>
<evidence type="ECO:0000313" key="4">
    <source>
        <dbReference type="EMBL" id="APG59042.1"/>
    </source>
</evidence>
<dbReference type="InterPro" id="IPR011006">
    <property type="entry name" value="CheY-like_superfamily"/>
</dbReference>
<name>A0A1L3J1M4_9FLAO</name>
<dbReference type="SMART" id="SM00086">
    <property type="entry name" value="PAC"/>
    <property type="match status" value="1"/>
</dbReference>
<accession>A0A1L3J1M4</accession>
<reference evidence="4 5" key="1">
    <citation type="submission" date="2016-11" db="EMBL/GenBank/DDBJ databases">
        <title>Gramella sp. LPB0144 isolated from marine environment.</title>
        <authorList>
            <person name="Kim E."/>
            <person name="Yi H."/>
        </authorList>
    </citation>
    <scope>NUCLEOTIDE SEQUENCE [LARGE SCALE GENOMIC DNA]</scope>
    <source>
        <strain evidence="4 5">LPB0144</strain>
    </source>
</reference>
<protein>
    <recommendedName>
        <fullName evidence="6">Histidine kinase</fullName>
    </recommendedName>
</protein>
<dbReference type="Proteomes" id="UP000182510">
    <property type="component" value="Chromosome"/>
</dbReference>
<dbReference type="PROSITE" id="PS50110">
    <property type="entry name" value="RESPONSE_REGULATORY"/>
    <property type="match status" value="1"/>
</dbReference>
<dbReference type="InterPro" id="IPR000014">
    <property type="entry name" value="PAS"/>
</dbReference>
<keyword evidence="5" id="KW-1185">Reference proteome</keyword>
<dbReference type="PROSITE" id="PS50112">
    <property type="entry name" value="PAS"/>
    <property type="match status" value="1"/>
</dbReference>
<dbReference type="SUPFAM" id="SSF55785">
    <property type="entry name" value="PYP-like sensor domain (PAS domain)"/>
    <property type="match status" value="1"/>
</dbReference>
<gene>
    <name evidence="4" type="ORF">LPB144_00865</name>
</gene>
<feature type="modified residue" description="4-aspartylphosphate" evidence="1">
    <location>
        <position position="61"/>
    </location>
</feature>
<dbReference type="Pfam" id="PF13426">
    <property type="entry name" value="PAS_9"/>
    <property type="match status" value="1"/>
</dbReference>
<evidence type="ECO:0000256" key="1">
    <source>
        <dbReference type="PROSITE-ProRule" id="PRU00169"/>
    </source>
</evidence>
<dbReference type="CDD" id="cd00156">
    <property type="entry name" value="REC"/>
    <property type="match status" value="1"/>
</dbReference>
<dbReference type="Gene3D" id="3.40.50.2300">
    <property type="match status" value="1"/>
</dbReference>
<dbReference type="GO" id="GO:0000156">
    <property type="term" value="F:phosphorelay response regulator activity"/>
    <property type="evidence" value="ECO:0007669"/>
    <property type="project" value="TreeGrafter"/>
</dbReference>
<dbReference type="InterPro" id="IPR051271">
    <property type="entry name" value="2C-system_Tx_regulators"/>
</dbReference>
<dbReference type="InterPro" id="IPR001610">
    <property type="entry name" value="PAC"/>
</dbReference>
<dbReference type="NCBIfam" id="TIGR00229">
    <property type="entry name" value="sensory_box"/>
    <property type="match status" value="1"/>
</dbReference>
<evidence type="ECO:0000259" key="3">
    <source>
        <dbReference type="PROSITE" id="PS50112"/>
    </source>
</evidence>
<dbReference type="Pfam" id="PF00072">
    <property type="entry name" value="Response_reg"/>
    <property type="match status" value="1"/>
</dbReference>
<keyword evidence="1" id="KW-0597">Phosphoprotein</keyword>
<dbReference type="KEGG" id="grl:LPB144_00865"/>
<dbReference type="SMART" id="SM00091">
    <property type="entry name" value="PAS"/>
    <property type="match status" value="1"/>
</dbReference>
<dbReference type="PANTHER" id="PTHR45526:SF1">
    <property type="entry name" value="TRANSCRIPTIONAL REGULATORY PROTEIN DCUR-RELATED"/>
    <property type="match status" value="1"/>
</dbReference>
<dbReference type="InterPro" id="IPR001789">
    <property type="entry name" value="Sig_transdc_resp-reg_receiver"/>
</dbReference>
<dbReference type="SMART" id="SM00448">
    <property type="entry name" value="REC"/>
    <property type="match status" value="1"/>
</dbReference>
<dbReference type="SUPFAM" id="SSF52172">
    <property type="entry name" value="CheY-like"/>
    <property type="match status" value="1"/>
</dbReference>
<proteinExistence type="predicted"/>
<evidence type="ECO:0000259" key="2">
    <source>
        <dbReference type="PROSITE" id="PS50110"/>
    </source>
</evidence>
<sequence length="337" mass="39152">MDKDTKTYNILIIEDNPGDLLLIEDYIEDHILDPQLDYAATYEEAKKRLSLGKDYDIILLDLTLPDLQGEALISEIVKQSNNVPVIILTGYTDIDFSVTSLKMGIADYLIKDAINSYSLYKSIVHNISRRKFILALQESEKRYNNLFHLSPQPMWVYDRESLQILDVNNAAITKFGYSFEEFKTKSLLDFNPVNENNFLEDFIPENFSEHMGYMGDFRYKTKEGDILDVEIHISPITYYERPACIMQANDISERLKYINAIEKQNEKLRNISWIQSHLVRAPLARMMTLLHAMQDPDLMEPGESGFYFEQLNKSAEELDELIRDISRKAAVKDFDKN</sequence>
<dbReference type="EMBL" id="CP018153">
    <property type="protein sequence ID" value="APG59042.1"/>
    <property type="molecule type" value="Genomic_DNA"/>
</dbReference>
<evidence type="ECO:0008006" key="6">
    <source>
        <dbReference type="Google" id="ProtNLM"/>
    </source>
</evidence>